<dbReference type="GO" id="GO:0005737">
    <property type="term" value="C:cytoplasm"/>
    <property type="evidence" value="ECO:0007669"/>
    <property type="project" value="UniProtKB-SubCell"/>
</dbReference>
<dbReference type="PANTHER" id="PTHR43214:SF43">
    <property type="entry name" value="TWO-COMPONENT RESPONSE REGULATOR"/>
    <property type="match status" value="1"/>
</dbReference>
<dbReference type="Pfam" id="PF00072">
    <property type="entry name" value="Response_reg"/>
    <property type="match status" value="1"/>
</dbReference>
<dbReference type="GO" id="GO:0003677">
    <property type="term" value="F:DNA binding"/>
    <property type="evidence" value="ECO:0007669"/>
    <property type="project" value="UniProtKB-KW"/>
</dbReference>
<dbReference type="AlphaFoldDB" id="A0A3E0JDB5"/>
<dbReference type="InterPro" id="IPR000792">
    <property type="entry name" value="Tscrpt_reg_LuxR_C"/>
</dbReference>
<protein>
    <submittedName>
        <fullName evidence="9">DNA-binding response regulator</fullName>
    </submittedName>
</protein>
<name>A0A3E0JDB5_9BACI</name>
<evidence type="ECO:0000256" key="6">
    <source>
        <dbReference type="PROSITE-ProRule" id="PRU00169"/>
    </source>
</evidence>
<dbReference type="SMART" id="SM00421">
    <property type="entry name" value="HTH_LUXR"/>
    <property type="match status" value="1"/>
</dbReference>
<feature type="domain" description="HTH luxR-type" evidence="7">
    <location>
        <begin position="146"/>
        <end position="211"/>
    </location>
</feature>
<evidence type="ECO:0000256" key="4">
    <source>
        <dbReference type="ARBA" id="ARBA00023125"/>
    </source>
</evidence>
<keyword evidence="4 9" id="KW-0238">DNA-binding</keyword>
<keyword evidence="5" id="KW-0804">Transcription</keyword>
<dbReference type="Gene3D" id="3.40.50.2300">
    <property type="match status" value="1"/>
</dbReference>
<comment type="caution">
    <text evidence="9">The sequence shown here is derived from an EMBL/GenBank/DDBJ whole genome shotgun (WGS) entry which is preliminary data.</text>
</comment>
<evidence type="ECO:0000256" key="5">
    <source>
        <dbReference type="ARBA" id="ARBA00023163"/>
    </source>
</evidence>
<evidence type="ECO:0000259" key="7">
    <source>
        <dbReference type="PROSITE" id="PS50043"/>
    </source>
</evidence>
<gene>
    <name evidence="9" type="ORF">DYE48_00550</name>
</gene>
<dbReference type="PRINTS" id="PR00038">
    <property type="entry name" value="HTHLUXR"/>
</dbReference>
<evidence type="ECO:0000256" key="3">
    <source>
        <dbReference type="ARBA" id="ARBA00023015"/>
    </source>
</evidence>
<comment type="subcellular location">
    <subcellularLocation>
        <location evidence="1">Cytoplasm</location>
    </subcellularLocation>
</comment>
<dbReference type="GO" id="GO:0000160">
    <property type="term" value="P:phosphorelay signal transduction system"/>
    <property type="evidence" value="ECO:0007669"/>
    <property type="project" value="InterPro"/>
</dbReference>
<proteinExistence type="predicted"/>
<keyword evidence="2 6" id="KW-0597">Phosphoprotein</keyword>
<dbReference type="Proteomes" id="UP000256305">
    <property type="component" value="Unassembled WGS sequence"/>
</dbReference>
<organism evidence="9 10">
    <name type="scientific">Halobacillus trueperi</name>
    <dbReference type="NCBI Taxonomy" id="156205"/>
    <lineage>
        <taxon>Bacteria</taxon>
        <taxon>Bacillati</taxon>
        <taxon>Bacillota</taxon>
        <taxon>Bacilli</taxon>
        <taxon>Bacillales</taxon>
        <taxon>Bacillaceae</taxon>
        <taxon>Halobacillus</taxon>
    </lineage>
</organism>
<evidence type="ECO:0000313" key="9">
    <source>
        <dbReference type="EMBL" id="REJ10928.1"/>
    </source>
</evidence>
<dbReference type="InterPro" id="IPR016032">
    <property type="entry name" value="Sig_transdc_resp-reg_C-effctor"/>
</dbReference>
<evidence type="ECO:0000256" key="2">
    <source>
        <dbReference type="ARBA" id="ARBA00022553"/>
    </source>
</evidence>
<accession>A0A3E0JDB5</accession>
<reference evidence="9 10" key="1">
    <citation type="submission" date="2018-08" db="EMBL/GenBank/DDBJ databases">
        <title>Genome sequence of Halobacillus trueperi KCTC 3686.</title>
        <authorList>
            <person name="Cho K.H."/>
            <person name="Kwak M.-J."/>
            <person name="Kim B.-Y."/>
            <person name="Chun J."/>
        </authorList>
    </citation>
    <scope>NUCLEOTIDE SEQUENCE [LARGE SCALE GENOMIC DNA]</scope>
    <source>
        <strain evidence="9 10">KCTC 3686</strain>
    </source>
</reference>
<dbReference type="SUPFAM" id="SSF46894">
    <property type="entry name" value="C-terminal effector domain of the bipartite response regulators"/>
    <property type="match status" value="1"/>
</dbReference>
<dbReference type="Pfam" id="PF00196">
    <property type="entry name" value="GerE"/>
    <property type="match status" value="1"/>
</dbReference>
<dbReference type="PANTHER" id="PTHR43214">
    <property type="entry name" value="TWO-COMPONENT RESPONSE REGULATOR"/>
    <property type="match status" value="1"/>
</dbReference>
<keyword evidence="3" id="KW-0805">Transcription regulation</keyword>
<evidence type="ECO:0000313" key="10">
    <source>
        <dbReference type="Proteomes" id="UP000256305"/>
    </source>
</evidence>
<sequence>MKIRVMLVDDHLVVLRGLKFFLNTQEDIEVIGEVENGEKALNAYKEWNPDVVLMDLMMPVMDGVEATKKLRAAHPEAKVVVLTSYSDQDHVIPALQAGAVGYQLKDVDPDELVKTIRAAFKGEKLLHPKATNLLLEQMSNGGEKKEPGVHFKLTNREKDVLYQITLGKSNKEIASDLYITEKTVKTHVSNLLSKLQVHDRTQAAIYAMKENLFAEWSDEKR</sequence>
<dbReference type="EMBL" id="QUAE01000001">
    <property type="protein sequence ID" value="REJ10928.1"/>
    <property type="molecule type" value="Genomic_DNA"/>
</dbReference>
<dbReference type="SUPFAM" id="SSF52172">
    <property type="entry name" value="CheY-like"/>
    <property type="match status" value="1"/>
</dbReference>
<evidence type="ECO:0000256" key="1">
    <source>
        <dbReference type="ARBA" id="ARBA00004496"/>
    </source>
</evidence>
<feature type="domain" description="Response regulatory" evidence="8">
    <location>
        <begin position="4"/>
        <end position="120"/>
    </location>
</feature>
<dbReference type="RefSeq" id="WP_115821920.1">
    <property type="nucleotide sequence ID" value="NZ_QUAE01000001.1"/>
</dbReference>
<dbReference type="InterPro" id="IPR001789">
    <property type="entry name" value="Sig_transdc_resp-reg_receiver"/>
</dbReference>
<keyword evidence="10" id="KW-1185">Reference proteome</keyword>
<dbReference type="GO" id="GO:0006355">
    <property type="term" value="P:regulation of DNA-templated transcription"/>
    <property type="evidence" value="ECO:0007669"/>
    <property type="project" value="InterPro"/>
</dbReference>
<dbReference type="InterPro" id="IPR058245">
    <property type="entry name" value="NreC/VraR/RcsB-like_REC"/>
</dbReference>
<dbReference type="InterPro" id="IPR039420">
    <property type="entry name" value="WalR-like"/>
</dbReference>
<dbReference type="PROSITE" id="PS00622">
    <property type="entry name" value="HTH_LUXR_1"/>
    <property type="match status" value="1"/>
</dbReference>
<dbReference type="PROSITE" id="PS50043">
    <property type="entry name" value="HTH_LUXR_2"/>
    <property type="match status" value="1"/>
</dbReference>
<feature type="modified residue" description="4-aspartylphosphate" evidence="6">
    <location>
        <position position="55"/>
    </location>
</feature>
<dbReference type="InterPro" id="IPR011006">
    <property type="entry name" value="CheY-like_superfamily"/>
</dbReference>
<dbReference type="CDD" id="cd06170">
    <property type="entry name" value="LuxR_C_like"/>
    <property type="match status" value="1"/>
</dbReference>
<dbReference type="SMART" id="SM00448">
    <property type="entry name" value="REC"/>
    <property type="match status" value="1"/>
</dbReference>
<dbReference type="CDD" id="cd17535">
    <property type="entry name" value="REC_NarL-like"/>
    <property type="match status" value="1"/>
</dbReference>
<evidence type="ECO:0000259" key="8">
    <source>
        <dbReference type="PROSITE" id="PS50110"/>
    </source>
</evidence>
<dbReference type="PROSITE" id="PS50110">
    <property type="entry name" value="RESPONSE_REGULATORY"/>
    <property type="match status" value="1"/>
</dbReference>